<protein>
    <submittedName>
        <fullName evidence="3">Uncharacterized protein</fullName>
    </submittedName>
</protein>
<evidence type="ECO:0000313" key="4">
    <source>
        <dbReference type="Proteomes" id="UP000541444"/>
    </source>
</evidence>
<dbReference type="AlphaFoldDB" id="A0A7J7LJK6"/>
<keyword evidence="2" id="KW-0812">Transmembrane</keyword>
<organism evidence="3 4">
    <name type="scientific">Kingdonia uniflora</name>
    <dbReference type="NCBI Taxonomy" id="39325"/>
    <lineage>
        <taxon>Eukaryota</taxon>
        <taxon>Viridiplantae</taxon>
        <taxon>Streptophyta</taxon>
        <taxon>Embryophyta</taxon>
        <taxon>Tracheophyta</taxon>
        <taxon>Spermatophyta</taxon>
        <taxon>Magnoliopsida</taxon>
        <taxon>Ranunculales</taxon>
        <taxon>Circaeasteraceae</taxon>
        <taxon>Kingdonia</taxon>
    </lineage>
</organism>
<keyword evidence="2" id="KW-0472">Membrane</keyword>
<feature type="region of interest" description="Disordered" evidence="1">
    <location>
        <begin position="87"/>
        <end position="111"/>
    </location>
</feature>
<sequence>MFTTFLVLSAGTGLSIFLVYYPVIDSLALRASWDLEIGWGSSLEDSVALIANEGFVHVNSTKSLERTSDDTSTKRGSISFRIMLKDDDAPAEEPNDFSPSNTHPHQFRSPSSSLGVRHFLIVSCSLYPLKAS</sequence>
<keyword evidence="4" id="KW-1185">Reference proteome</keyword>
<feature type="compositionally biased region" description="Polar residues" evidence="1">
    <location>
        <begin position="97"/>
        <end position="111"/>
    </location>
</feature>
<keyword evidence="2" id="KW-1133">Transmembrane helix</keyword>
<evidence type="ECO:0000313" key="3">
    <source>
        <dbReference type="EMBL" id="KAF6142855.1"/>
    </source>
</evidence>
<dbReference type="OrthoDB" id="1869454at2759"/>
<accession>A0A7J7LJK6</accession>
<evidence type="ECO:0000256" key="2">
    <source>
        <dbReference type="SAM" id="Phobius"/>
    </source>
</evidence>
<dbReference type="Proteomes" id="UP000541444">
    <property type="component" value="Unassembled WGS sequence"/>
</dbReference>
<reference evidence="3 4" key="1">
    <citation type="journal article" date="2020" name="IScience">
        <title>Genome Sequencing of the Endangered Kingdonia uniflora (Circaeasteraceae, Ranunculales) Reveals Potential Mechanisms of Evolutionary Specialization.</title>
        <authorList>
            <person name="Sun Y."/>
            <person name="Deng T."/>
            <person name="Zhang A."/>
            <person name="Moore M.J."/>
            <person name="Landis J.B."/>
            <person name="Lin N."/>
            <person name="Zhang H."/>
            <person name="Zhang X."/>
            <person name="Huang J."/>
            <person name="Zhang X."/>
            <person name="Sun H."/>
            <person name="Wang H."/>
        </authorList>
    </citation>
    <scope>NUCLEOTIDE SEQUENCE [LARGE SCALE GENOMIC DNA]</scope>
    <source>
        <strain evidence="3">TB1705</strain>
        <tissue evidence="3">Leaf</tissue>
    </source>
</reference>
<comment type="caution">
    <text evidence="3">The sequence shown here is derived from an EMBL/GenBank/DDBJ whole genome shotgun (WGS) entry which is preliminary data.</text>
</comment>
<evidence type="ECO:0000256" key="1">
    <source>
        <dbReference type="SAM" id="MobiDB-lite"/>
    </source>
</evidence>
<dbReference type="EMBL" id="JACGCM010002238">
    <property type="protein sequence ID" value="KAF6142855.1"/>
    <property type="molecule type" value="Genomic_DNA"/>
</dbReference>
<proteinExistence type="predicted"/>
<feature type="transmembrane region" description="Helical" evidence="2">
    <location>
        <begin position="6"/>
        <end position="24"/>
    </location>
</feature>
<name>A0A7J7LJK6_9MAGN</name>
<gene>
    <name evidence="3" type="ORF">GIB67_002719</name>
</gene>